<sequence length="128" mass="14051">MRWLLLALIIVPAIEIGVFIWIGGMIGAGWVVGLIILTGVLGVSLAKKEGFEAWRRAQNAMNQGQPPGDALIDGICIFTGGVFLFAPGFVTDIIGFVLVLPFTRAPFKGMLEKTFRKWAKNSTIIYRR</sequence>
<dbReference type="NCBIfam" id="NF008528">
    <property type="entry name" value="PRK11463.1-2"/>
    <property type="match status" value="1"/>
</dbReference>
<dbReference type="RefSeq" id="WP_135108676.1">
    <property type="nucleotide sequence ID" value="NZ_SRHY01000003.1"/>
</dbReference>
<dbReference type="PANTHER" id="PTHR35335">
    <property type="entry name" value="UPF0716 PROTEIN FXSA"/>
    <property type="match status" value="1"/>
</dbReference>
<keyword evidence="1" id="KW-1133">Transmembrane helix</keyword>
<dbReference type="Pfam" id="PF04186">
    <property type="entry name" value="FxsA"/>
    <property type="match status" value="1"/>
</dbReference>
<dbReference type="EMBL" id="SRHY01000003">
    <property type="protein sequence ID" value="TFJ93903.1"/>
    <property type="molecule type" value="Genomic_DNA"/>
</dbReference>
<evidence type="ECO:0000313" key="2">
    <source>
        <dbReference type="EMBL" id="TFJ93903.1"/>
    </source>
</evidence>
<dbReference type="InterPro" id="IPR007313">
    <property type="entry name" value="FxsA"/>
</dbReference>
<dbReference type="Proteomes" id="UP000298484">
    <property type="component" value="Unassembled WGS sequence"/>
</dbReference>
<comment type="caution">
    <text evidence="2">The sequence shown here is derived from an EMBL/GenBank/DDBJ whole genome shotgun (WGS) entry which is preliminary data.</text>
</comment>
<gene>
    <name evidence="2" type="primary">fxsA</name>
    <name evidence="2" type="ORF">E4U82_03570</name>
</gene>
<organism evidence="2 3">
    <name type="scientific">Lentibacillus salicampi</name>
    <dbReference type="NCBI Taxonomy" id="175306"/>
    <lineage>
        <taxon>Bacteria</taxon>
        <taxon>Bacillati</taxon>
        <taxon>Bacillota</taxon>
        <taxon>Bacilli</taxon>
        <taxon>Bacillales</taxon>
        <taxon>Bacillaceae</taxon>
        <taxon>Lentibacillus</taxon>
    </lineage>
</organism>
<proteinExistence type="predicted"/>
<accession>A0A4Y9ADM3</accession>
<protein>
    <submittedName>
        <fullName evidence="2">Membrane protein FxsA</fullName>
    </submittedName>
</protein>
<keyword evidence="3" id="KW-1185">Reference proteome</keyword>
<evidence type="ECO:0000256" key="1">
    <source>
        <dbReference type="SAM" id="Phobius"/>
    </source>
</evidence>
<reference evidence="2 3" key="1">
    <citation type="submission" date="2019-03" db="EMBL/GenBank/DDBJ databases">
        <title>Genome sequence of Lentibacillus salicampi ATCC BAA-719.</title>
        <authorList>
            <person name="Maclea K.S."/>
            <person name="Simoes Junior M."/>
        </authorList>
    </citation>
    <scope>NUCLEOTIDE SEQUENCE [LARGE SCALE GENOMIC DNA]</scope>
    <source>
        <strain evidence="2 3">ATCC BAA-719</strain>
    </source>
</reference>
<dbReference type="OrthoDB" id="9792788at2"/>
<dbReference type="PANTHER" id="PTHR35335:SF1">
    <property type="entry name" value="UPF0716 PROTEIN FXSA"/>
    <property type="match status" value="1"/>
</dbReference>
<name>A0A4Y9ADM3_9BACI</name>
<dbReference type="AlphaFoldDB" id="A0A4Y9ADM3"/>
<dbReference type="GO" id="GO:0016020">
    <property type="term" value="C:membrane"/>
    <property type="evidence" value="ECO:0007669"/>
    <property type="project" value="InterPro"/>
</dbReference>
<keyword evidence="1" id="KW-0472">Membrane</keyword>
<feature type="transmembrane region" description="Helical" evidence="1">
    <location>
        <begin position="26"/>
        <end position="46"/>
    </location>
</feature>
<evidence type="ECO:0000313" key="3">
    <source>
        <dbReference type="Proteomes" id="UP000298484"/>
    </source>
</evidence>
<keyword evidence="1" id="KW-0812">Transmembrane</keyword>